<dbReference type="Pfam" id="PF00501">
    <property type="entry name" value="AMP-binding"/>
    <property type="match status" value="1"/>
</dbReference>
<comment type="caution">
    <text evidence="5">The sequence shown here is derived from an EMBL/GenBank/DDBJ whole genome shotgun (WGS) entry which is preliminary data.</text>
</comment>
<comment type="similarity">
    <text evidence="1">Belongs to the ATP-dependent AMP-binding enzyme family.</text>
</comment>
<dbReference type="RefSeq" id="WP_105423267.1">
    <property type="nucleotide sequence ID" value="NZ_PUIO01000085.1"/>
</dbReference>
<evidence type="ECO:0000256" key="1">
    <source>
        <dbReference type="ARBA" id="ARBA00006432"/>
    </source>
</evidence>
<evidence type="ECO:0000259" key="3">
    <source>
        <dbReference type="Pfam" id="PF00501"/>
    </source>
</evidence>
<dbReference type="PROSITE" id="PS00455">
    <property type="entry name" value="AMP_BINDING"/>
    <property type="match status" value="1"/>
</dbReference>
<evidence type="ECO:0000256" key="2">
    <source>
        <dbReference type="ARBA" id="ARBA00022598"/>
    </source>
</evidence>
<dbReference type="InterPro" id="IPR025110">
    <property type="entry name" value="AMP-bd_C"/>
</dbReference>
<dbReference type="PANTHER" id="PTHR43201:SF5">
    <property type="entry name" value="MEDIUM-CHAIN ACYL-COA LIGASE ACSF2, MITOCHONDRIAL"/>
    <property type="match status" value="1"/>
</dbReference>
<dbReference type="InterPro" id="IPR020845">
    <property type="entry name" value="AMP-binding_CS"/>
</dbReference>
<protein>
    <submittedName>
        <fullName evidence="5">Long-chain-fatty-acid--CoA ligase</fullName>
    </submittedName>
</protein>
<evidence type="ECO:0000259" key="4">
    <source>
        <dbReference type="Pfam" id="PF13193"/>
    </source>
</evidence>
<evidence type="ECO:0000313" key="6">
    <source>
        <dbReference type="Proteomes" id="UP000239290"/>
    </source>
</evidence>
<accession>A0A2S8IIM5</accession>
<dbReference type="CDD" id="cd05936">
    <property type="entry name" value="FC-FACS_FadD_like"/>
    <property type="match status" value="1"/>
</dbReference>
<dbReference type="InterPro" id="IPR042099">
    <property type="entry name" value="ANL_N_sf"/>
</dbReference>
<dbReference type="PANTHER" id="PTHR43201">
    <property type="entry name" value="ACYL-COA SYNTHETASE"/>
    <property type="match status" value="1"/>
</dbReference>
<dbReference type="Pfam" id="PF13193">
    <property type="entry name" value="AMP-binding_C"/>
    <property type="match status" value="1"/>
</dbReference>
<dbReference type="InterPro" id="IPR045851">
    <property type="entry name" value="AMP-bd_C_sf"/>
</dbReference>
<dbReference type="EMBL" id="PUIO01000085">
    <property type="protein sequence ID" value="PQP14631.1"/>
    <property type="molecule type" value="Genomic_DNA"/>
</dbReference>
<gene>
    <name evidence="5" type="ORF">C5613_40290</name>
</gene>
<keyword evidence="2 5" id="KW-0436">Ligase</keyword>
<dbReference type="Proteomes" id="UP000239290">
    <property type="component" value="Unassembled WGS sequence"/>
</dbReference>
<evidence type="ECO:0000313" key="5">
    <source>
        <dbReference type="EMBL" id="PQP14631.1"/>
    </source>
</evidence>
<organism evidence="5 6">
    <name type="scientific">Rhodococcus opacus</name>
    <name type="common">Nocardia opaca</name>
    <dbReference type="NCBI Taxonomy" id="37919"/>
    <lineage>
        <taxon>Bacteria</taxon>
        <taxon>Bacillati</taxon>
        <taxon>Actinomycetota</taxon>
        <taxon>Actinomycetes</taxon>
        <taxon>Mycobacteriales</taxon>
        <taxon>Nocardiaceae</taxon>
        <taxon>Rhodococcus</taxon>
    </lineage>
</organism>
<dbReference type="InterPro" id="IPR000873">
    <property type="entry name" value="AMP-dep_synth/lig_dom"/>
</dbReference>
<proteinExistence type="inferred from homology"/>
<dbReference type="Gene3D" id="3.30.300.30">
    <property type="match status" value="1"/>
</dbReference>
<sequence>MNAGPGLGLPKSEAPTRWAAASKDAGVNLGENLRRTAERFPERVALRIGDRHLTYSQFDELASRAAGFMADMGVTCGDRVGLMVPNMFEFPVLFYGAARLGAVVVPMNPLLRGREISHYTVDSGMVLLWAHESVAAADLDEAASGCRVERVGAGLLNEVGHAKVVPAAHRGESDTAVILYTSGTTGAPKGAELTHGGLNRNLRASIDEIMSLTEDDVVLGCLPLFHVFGLTCGLNASVAAGAELVLVARFDAAEVLTAIGAHRVTIFLGVPTMYIALANLSGVDARSAASLRICASGGASLPAEVMREFERRYGAVIVEGYGLSETSPTASTNVVGRSRVGSIGTPISGVEFKLVSRDGRECGVGEVGEICIRGHNVMKGYWGRPEATAAAIDSEGWFHSGDLGKVDEDGFYYIVDRMKDLIIRGGYNVYPREIEEVLYEHPAVREVAVVGLPHAVHGEEVGAAVSLRSGASATTDELREYVKARVAPYKYPRLIWILDSLPKGGTGKILKRAIELPTDIS</sequence>
<feature type="domain" description="AMP-binding enzyme C-terminal" evidence="4">
    <location>
        <begin position="433"/>
        <end position="508"/>
    </location>
</feature>
<dbReference type="GO" id="GO:0031956">
    <property type="term" value="F:medium-chain fatty acid-CoA ligase activity"/>
    <property type="evidence" value="ECO:0007669"/>
    <property type="project" value="TreeGrafter"/>
</dbReference>
<reference evidence="6" key="1">
    <citation type="submission" date="2018-02" db="EMBL/GenBank/DDBJ databases">
        <title>Draft genome sequencing of Rhodococcus opacus KU647198.</title>
        <authorList>
            <person name="Zheng B.-X."/>
        </authorList>
    </citation>
    <scope>NUCLEOTIDE SEQUENCE [LARGE SCALE GENOMIC DNA]</scope>
    <source>
        <strain evidence="6">04-OD7</strain>
    </source>
</reference>
<dbReference type="SUPFAM" id="SSF56801">
    <property type="entry name" value="Acetyl-CoA synthetase-like"/>
    <property type="match status" value="1"/>
</dbReference>
<feature type="domain" description="AMP-dependent synthetase/ligase" evidence="3">
    <location>
        <begin position="33"/>
        <end position="382"/>
    </location>
</feature>
<dbReference type="Gene3D" id="3.40.50.12780">
    <property type="entry name" value="N-terminal domain of ligase-like"/>
    <property type="match status" value="1"/>
</dbReference>
<dbReference type="AlphaFoldDB" id="A0A2S8IIM5"/>
<name>A0A2S8IIM5_RHOOP</name>
<dbReference type="GO" id="GO:0006631">
    <property type="term" value="P:fatty acid metabolic process"/>
    <property type="evidence" value="ECO:0007669"/>
    <property type="project" value="TreeGrafter"/>
</dbReference>